<sequence length="150" mass="16624">MSELRTLVLGFRQAIVDCPDPGLVSLERFPRGSCGDASILLGQYLYENGQGVWTYVSGWEDRATHAWIEKNGLRVDITADQFDGVDTPVIIASGGGWHDRFTVDPTASHGALIDLRQDFARRELRTAYERLTAIIRRHRPGAEEAPPACA</sequence>
<gene>
    <name evidence="1" type="ORF">SAMN05216252_104143</name>
</gene>
<dbReference type="Proteomes" id="UP000198280">
    <property type="component" value="Unassembled WGS sequence"/>
</dbReference>
<accession>A0A239CQK4</accession>
<organism evidence="1 2">
    <name type="scientific">Actinacidiphila glaucinigra</name>
    <dbReference type="NCBI Taxonomy" id="235986"/>
    <lineage>
        <taxon>Bacteria</taxon>
        <taxon>Bacillati</taxon>
        <taxon>Actinomycetota</taxon>
        <taxon>Actinomycetes</taxon>
        <taxon>Kitasatosporales</taxon>
        <taxon>Streptomycetaceae</taxon>
        <taxon>Actinacidiphila</taxon>
    </lineage>
</organism>
<dbReference type="RefSeq" id="WP_089223264.1">
    <property type="nucleotide sequence ID" value="NZ_FZOF01000004.1"/>
</dbReference>
<name>A0A239CQK4_9ACTN</name>
<keyword evidence="2" id="KW-1185">Reference proteome</keyword>
<proteinExistence type="predicted"/>
<reference evidence="1 2" key="1">
    <citation type="submission" date="2017-06" db="EMBL/GenBank/DDBJ databases">
        <authorList>
            <person name="Kim H.J."/>
            <person name="Triplett B.A."/>
        </authorList>
    </citation>
    <scope>NUCLEOTIDE SEQUENCE [LARGE SCALE GENOMIC DNA]</scope>
    <source>
        <strain evidence="1 2">CGMCC 4.1858</strain>
    </source>
</reference>
<dbReference type="EMBL" id="FZOF01000004">
    <property type="protein sequence ID" value="SNS21951.1"/>
    <property type="molecule type" value="Genomic_DNA"/>
</dbReference>
<evidence type="ECO:0000313" key="2">
    <source>
        <dbReference type="Proteomes" id="UP000198280"/>
    </source>
</evidence>
<protein>
    <submittedName>
        <fullName evidence="1">Uncharacterized protein</fullName>
    </submittedName>
</protein>
<dbReference type="AlphaFoldDB" id="A0A239CQK4"/>
<evidence type="ECO:0000313" key="1">
    <source>
        <dbReference type="EMBL" id="SNS21951.1"/>
    </source>
</evidence>
<dbReference type="OrthoDB" id="573272at2"/>